<proteinExistence type="predicted"/>
<gene>
    <name evidence="1" type="ORF">NCTC10865_06486</name>
</gene>
<dbReference type="EMBL" id="UGCD01000004">
    <property type="protein sequence ID" value="STK06106.1"/>
    <property type="molecule type" value="Genomic_DNA"/>
</dbReference>
<evidence type="ECO:0000313" key="1">
    <source>
        <dbReference type="EMBL" id="STK06106.1"/>
    </source>
</evidence>
<dbReference type="AlphaFoldDB" id="A0A376YK11"/>
<dbReference type="Proteomes" id="UP000254159">
    <property type="component" value="Unassembled WGS sequence"/>
</dbReference>
<name>A0A376YK11_ECOLX</name>
<sequence>MTITAVEKVFLGVNRKIVPMSFRLTPKTDGSGTQEQTSEIKEGNDKILSALDQIAKNTGKKKGGLLSKLFSLLGKGAGGVASLLMGRGMLKKLEHSLLALWGQRNF</sequence>
<reference evidence="1 2" key="1">
    <citation type="submission" date="2018-06" db="EMBL/GenBank/DDBJ databases">
        <authorList>
            <consortium name="Pathogen Informatics"/>
            <person name="Doyle S."/>
        </authorList>
    </citation>
    <scope>NUCLEOTIDE SEQUENCE [LARGE SCALE GENOMIC DNA]</scope>
    <source>
        <strain evidence="1 2">NCTC10865</strain>
    </source>
</reference>
<evidence type="ECO:0000313" key="2">
    <source>
        <dbReference type="Proteomes" id="UP000254159"/>
    </source>
</evidence>
<protein>
    <submittedName>
        <fullName evidence="1">Putative structural injection transglycosylase</fullName>
    </submittedName>
</protein>
<accession>A0A376YK11</accession>
<organism evidence="1 2">
    <name type="scientific">Escherichia coli</name>
    <dbReference type="NCBI Taxonomy" id="562"/>
    <lineage>
        <taxon>Bacteria</taxon>
        <taxon>Pseudomonadati</taxon>
        <taxon>Pseudomonadota</taxon>
        <taxon>Gammaproteobacteria</taxon>
        <taxon>Enterobacterales</taxon>
        <taxon>Enterobacteriaceae</taxon>
        <taxon>Escherichia</taxon>
    </lineage>
</organism>